<dbReference type="SUPFAM" id="SSF51445">
    <property type="entry name" value="(Trans)glycosidases"/>
    <property type="match status" value="1"/>
</dbReference>
<dbReference type="InterPro" id="IPR044846">
    <property type="entry name" value="GH10"/>
</dbReference>
<dbReference type="EC" id="3.2.1.8" evidence="3"/>
<evidence type="ECO:0000256" key="5">
    <source>
        <dbReference type="ARBA" id="ARBA00022729"/>
    </source>
</evidence>
<keyword evidence="9" id="KW-0624">Polysaccharide degradation</keyword>
<dbReference type="InterPro" id="IPR001000">
    <property type="entry name" value="GH10_dom"/>
</dbReference>
<dbReference type="SMART" id="SM00633">
    <property type="entry name" value="Glyco_10"/>
    <property type="match status" value="1"/>
</dbReference>
<feature type="region of interest" description="Disordered" evidence="10">
    <location>
        <begin position="1"/>
        <end position="25"/>
    </location>
</feature>
<comment type="similarity">
    <text evidence="2">Belongs to the glycosyl hydrolase 10 (cellulase F) family.</text>
</comment>
<keyword evidence="4" id="KW-0858">Xylan degradation</keyword>
<sequence>MPGTPDQKEIAQGKPVENTNSYKAREHSRRAVLRATLFGGLGTLTSGVLGACSRSPEVTSQPQPATAPSTGTPEATLFQNPRGTATIVSRPKIATIIPTATLNPPEALTPTPEYVQGLTHLQEVPKPNEALKKTTIDMYAKTMEIDAKEVEVGISFSELKDENGDYFVTAVTLDETPLLIYHPMKNTWVEAGPRNLADLQNFTIQVPSRVDYLSLRNVPNIEKTANQLFSASELNTSVVFRNFETGDWRKIIDTWTTIKSDLDQGIIPEGFNFNWNDANKFVDFATSHQMKVRALHLLWGGDVPDSIYNGDFSPKDVEKIVEFTVKARVLRYNGTVDGRTISEWHAADEIAATHLYHHNDKWSFWLEKLGYPQATIKVAKWAKEANPNASLVIAEDSILHLRQDRANWKSNFFNLLKFIKDREVPITKVDVENNLWIYDPPKLDEMISILRRIQAMGFEIGGSEATVATSDTSPDWVYQDKMRDVKDKTIAQADVYGDILSAYLAVGAKEWGFGSPSDRTEYFDDIGYPDANSTIFDDQELPKKSYYRILKVLYQNLKSSQG</sequence>
<evidence type="ECO:0000256" key="6">
    <source>
        <dbReference type="ARBA" id="ARBA00022801"/>
    </source>
</evidence>
<evidence type="ECO:0000313" key="12">
    <source>
        <dbReference type="EMBL" id="OGG15593.1"/>
    </source>
</evidence>
<evidence type="ECO:0000259" key="11">
    <source>
        <dbReference type="SMART" id="SM00633"/>
    </source>
</evidence>
<dbReference type="STRING" id="1798382.A3D77_02760"/>
<evidence type="ECO:0000256" key="10">
    <source>
        <dbReference type="SAM" id="MobiDB-lite"/>
    </source>
</evidence>
<protein>
    <recommendedName>
        <fullName evidence="3">endo-1,4-beta-xylanase</fullName>
        <ecNumber evidence="3">3.2.1.8</ecNumber>
    </recommendedName>
</protein>
<evidence type="ECO:0000256" key="3">
    <source>
        <dbReference type="ARBA" id="ARBA00012590"/>
    </source>
</evidence>
<dbReference type="Gene3D" id="3.20.20.80">
    <property type="entry name" value="Glycosidases"/>
    <property type="match status" value="1"/>
</dbReference>
<keyword evidence="7" id="KW-0119">Carbohydrate metabolism</keyword>
<evidence type="ECO:0000256" key="7">
    <source>
        <dbReference type="ARBA" id="ARBA00023277"/>
    </source>
</evidence>
<accession>A0A1F5ZTA3</accession>
<dbReference type="GO" id="GO:0031176">
    <property type="term" value="F:endo-1,4-beta-xylanase activity"/>
    <property type="evidence" value="ECO:0007669"/>
    <property type="project" value="UniProtKB-EC"/>
</dbReference>
<dbReference type="PANTHER" id="PTHR31490:SF88">
    <property type="entry name" value="BETA-XYLANASE"/>
    <property type="match status" value="1"/>
</dbReference>
<dbReference type="InterPro" id="IPR017853">
    <property type="entry name" value="GH"/>
</dbReference>
<evidence type="ECO:0000256" key="2">
    <source>
        <dbReference type="ARBA" id="ARBA00007495"/>
    </source>
</evidence>
<evidence type="ECO:0000256" key="1">
    <source>
        <dbReference type="ARBA" id="ARBA00000681"/>
    </source>
</evidence>
<feature type="region of interest" description="Disordered" evidence="10">
    <location>
        <begin position="53"/>
        <end position="77"/>
    </location>
</feature>
<dbReference type="Proteomes" id="UP000176923">
    <property type="component" value="Unassembled WGS sequence"/>
</dbReference>
<dbReference type="Pfam" id="PF00331">
    <property type="entry name" value="Glyco_hydro_10"/>
    <property type="match status" value="1"/>
</dbReference>
<feature type="compositionally biased region" description="Polar residues" evidence="10">
    <location>
        <begin position="56"/>
        <end position="77"/>
    </location>
</feature>
<feature type="domain" description="GH10" evidence="11">
    <location>
        <begin position="264"/>
        <end position="553"/>
    </location>
</feature>
<evidence type="ECO:0000256" key="4">
    <source>
        <dbReference type="ARBA" id="ARBA00022651"/>
    </source>
</evidence>
<gene>
    <name evidence="12" type="ORF">A3D77_02760</name>
</gene>
<evidence type="ECO:0000256" key="9">
    <source>
        <dbReference type="ARBA" id="ARBA00023326"/>
    </source>
</evidence>
<evidence type="ECO:0000313" key="13">
    <source>
        <dbReference type="Proteomes" id="UP000176923"/>
    </source>
</evidence>
<keyword evidence="8" id="KW-0326">Glycosidase</keyword>
<dbReference type="PANTHER" id="PTHR31490">
    <property type="entry name" value="GLYCOSYL HYDROLASE"/>
    <property type="match status" value="1"/>
</dbReference>
<proteinExistence type="inferred from homology"/>
<keyword evidence="6" id="KW-0378">Hydrolase</keyword>
<organism evidence="12 13">
    <name type="scientific">Candidatus Gottesmanbacteria bacterium RIFCSPHIGHO2_02_FULL_39_11</name>
    <dbReference type="NCBI Taxonomy" id="1798382"/>
    <lineage>
        <taxon>Bacteria</taxon>
        <taxon>Candidatus Gottesmaniibacteriota</taxon>
    </lineage>
</organism>
<dbReference type="GO" id="GO:0045493">
    <property type="term" value="P:xylan catabolic process"/>
    <property type="evidence" value="ECO:0007669"/>
    <property type="project" value="UniProtKB-KW"/>
</dbReference>
<dbReference type="EMBL" id="MFJL01000022">
    <property type="protein sequence ID" value="OGG15593.1"/>
    <property type="molecule type" value="Genomic_DNA"/>
</dbReference>
<comment type="catalytic activity">
    <reaction evidence="1">
        <text>Endohydrolysis of (1-&gt;4)-beta-D-xylosidic linkages in xylans.</text>
        <dbReference type="EC" id="3.2.1.8"/>
    </reaction>
</comment>
<evidence type="ECO:0000256" key="8">
    <source>
        <dbReference type="ARBA" id="ARBA00023295"/>
    </source>
</evidence>
<comment type="caution">
    <text evidence="12">The sequence shown here is derived from an EMBL/GenBank/DDBJ whole genome shotgun (WGS) entry which is preliminary data.</text>
</comment>
<keyword evidence="5" id="KW-0732">Signal</keyword>
<feature type="compositionally biased region" description="Basic and acidic residues" evidence="10">
    <location>
        <begin position="1"/>
        <end position="11"/>
    </location>
</feature>
<dbReference type="AlphaFoldDB" id="A0A1F5ZTA3"/>
<name>A0A1F5ZTA3_9BACT</name>
<reference evidence="12 13" key="1">
    <citation type="journal article" date="2016" name="Nat. Commun.">
        <title>Thousands of microbial genomes shed light on interconnected biogeochemical processes in an aquifer system.</title>
        <authorList>
            <person name="Anantharaman K."/>
            <person name="Brown C.T."/>
            <person name="Hug L.A."/>
            <person name="Sharon I."/>
            <person name="Castelle C.J."/>
            <person name="Probst A.J."/>
            <person name="Thomas B.C."/>
            <person name="Singh A."/>
            <person name="Wilkins M.J."/>
            <person name="Karaoz U."/>
            <person name="Brodie E.L."/>
            <person name="Williams K.H."/>
            <person name="Hubbard S.S."/>
            <person name="Banfield J.F."/>
        </authorList>
    </citation>
    <scope>NUCLEOTIDE SEQUENCE [LARGE SCALE GENOMIC DNA]</scope>
</reference>